<proteinExistence type="predicted"/>
<evidence type="ECO:0008006" key="6">
    <source>
        <dbReference type="Google" id="ProtNLM"/>
    </source>
</evidence>
<dbReference type="InterPro" id="IPR002110">
    <property type="entry name" value="Ankyrin_rpt"/>
</dbReference>
<sequence>MSADLIKAAKAGDVAEARRCLDAGADGKRNEALMEAARCGHAEVAALLIERGANASYGSKKCDFQTPLIQAALENKLAVVELLIEKGANVNANDNDFRTALMYAAKEGHVAVVEALLKAEPDLTLSDNDDLTAPMLAQLFDQDAVVEIFKAAGVTQFEKEDSDDY</sequence>
<evidence type="ECO:0000256" key="1">
    <source>
        <dbReference type="ARBA" id="ARBA00022737"/>
    </source>
</evidence>
<dbReference type="PANTHER" id="PTHR24171:SF9">
    <property type="entry name" value="ANKYRIN REPEAT DOMAIN-CONTAINING PROTEIN 39"/>
    <property type="match status" value="1"/>
</dbReference>
<reference evidence="4" key="1">
    <citation type="submission" date="2021-11" db="EMBL/GenBank/DDBJ databases">
        <authorList>
            <consortium name="Genoscope - CEA"/>
            <person name="William W."/>
        </authorList>
    </citation>
    <scope>NUCLEOTIDE SEQUENCE</scope>
</reference>
<keyword evidence="1" id="KW-0677">Repeat</keyword>
<dbReference type="OrthoDB" id="159630at2759"/>
<feature type="repeat" description="ANK" evidence="3">
    <location>
        <begin position="96"/>
        <end position="128"/>
    </location>
</feature>
<dbReference type="Pfam" id="PF00023">
    <property type="entry name" value="Ank"/>
    <property type="match status" value="1"/>
</dbReference>
<evidence type="ECO:0000256" key="2">
    <source>
        <dbReference type="ARBA" id="ARBA00023043"/>
    </source>
</evidence>
<dbReference type="Gene3D" id="1.25.40.20">
    <property type="entry name" value="Ankyrin repeat-containing domain"/>
    <property type="match status" value="2"/>
</dbReference>
<protein>
    <recommendedName>
        <fullName evidence="6">Ankyrin repeat domain-containing protein</fullName>
    </recommendedName>
</protein>
<evidence type="ECO:0000313" key="4">
    <source>
        <dbReference type="EMBL" id="CAH0373347.1"/>
    </source>
</evidence>
<feature type="repeat" description="ANK" evidence="3">
    <location>
        <begin position="63"/>
        <end position="95"/>
    </location>
</feature>
<dbReference type="Pfam" id="PF12796">
    <property type="entry name" value="Ank_2"/>
    <property type="match status" value="1"/>
</dbReference>
<evidence type="ECO:0000313" key="5">
    <source>
        <dbReference type="Proteomes" id="UP000789595"/>
    </source>
</evidence>
<comment type="caution">
    <text evidence="4">The sequence shown here is derived from an EMBL/GenBank/DDBJ whole genome shotgun (WGS) entry which is preliminary data.</text>
</comment>
<dbReference type="PROSITE" id="PS50297">
    <property type="entry name" value="ANK_REP_REGION"/>
    <property type="match status" value="2"/>
</dbReference>
<organism evidence="4 5">
    <name type="scientific">Pelagomonas calceolata</name>
    <dbReference type="NCBI Taxonomy" id="35677"/>
    <lineage>
        <taxon>Eukaryota</taxon>
        <taxon>Sar</taxon>
        <taxon>Stramenopiles</taxon>
        <taxon>Ochrophyta</taxon>
        <taxon>Pelagophyceae</taxon>
        <taxon>Pelagomonadales</taxon>
        <taxon>Pelagomonadaceae</taxon>
        <taxon>Pelagomonas</taxon>
    </lineage>
</organism>
<evidence type="ECO:0000256" key="3">
    <source>
        <dbReference type="PROSITE-ProRule" id="PRU00023"/>
    </source>
</evidence>
<keyword evidence="5" id="KW-1185">Reference proteome</keyword>
<keyword evidence="2 3" id="KW-0040">ANK repeat</keyword>
<dbReference type="EMBL" id="CAKKNE010000004">
    <property type="protein sequence ID" value="CAH0373347.1"/>
    <property type="molecule type" value="Genomic_DNA"/>
</dbReference>
<gene>
    <name evidence="4" type="ORF">PECAL_4P05370</name>
</gene>
<dbReference type="PANTHER" id="PTHR24171">
    <property type="entry name" value="ANKYRIN REPEAT DOMAIN-CONTAINING PROTEIN 39-RELATED"/>
    <property type="match status" value="1"/>
</dbReference>
<dbReference type="SUPFAM" id="SSF48403">
    <property type="entry name" value="Ankyrin repeat"/>
    <property type="match status" value="1"/>
</dbReference>
<dbReference type="AlphaFoldDB" id="A0A8J2STF4"/>
<dbReference type="InterPro" id="IPR036770">
    <property type="entry name" value="Ankyrin_rpt-contain_sf"/>
</dbReference>
<dbReference type="Proteomes" id="UP000789595">
    <property type="component" value="Unassembled WGS sequence"/>
</dbReference>
<name>A0A8J2STF4_9STRA</name>
<dbReference type="PROSITE" id="PS50088">
    <property type="entry name" value="ANK_REPEAT"/>
    <property type="match status" value="3"/>
</dbReference>
<feature type="repeat" description="ANK" evidence="3">
    <location>
        <begin position="28"/>
        <end position="60"/>
    </location>
</feature>
<accession>A0A8J2STF4</accession>
<dbReference type="SMART" id="SM00248">
    <property type="entry name" value="ANK"/>
    <property type="match status" value="3"/>
</dbReference>